<dbReference type="AlphaFoldDB" id="F8FPV0"/>
<proteinExistence type="predicted"/>
<name>F8FPV0_PAEMK</name>
<protein>
    <submittedName>
        <fullName evidence="1">Uncharacterized protein</fullName>
    </submittedName>
</protein>
<dbReference type="EMBL" id="CP002869">
    <property type="protein sequence ID" value="AEI45917.1"/>
    <property type="molecule type" value="Genomic_DNA"/>
</dbReference>
<gene>
    <name evidence="1" type="ordered locus">KNP414_07413</name>
</gene>
<accession>F8FPV0</accession>
<evidence type="ECO:0000313" key="1">
    <source>
        <dbReference type="EMBL" id="AEI45917.1"/>
    </source>
</evidence>
<sequence length="44" mass="5066">MTAADFPSNTRRVQKTSLQGKMETTVVPIRFVLVIVGLYRYKLH</sequence>
<dbReference type="KEGG" id="pms:KNP414_07413"/>
<dbReference type="HOGENOM" id="CLU_3219519_0_0_9"/>
<reference evidence="2" key="1">
    <citation type="submission" date="2011-06" db="EMBL/GenBank/DDBJ databases">
        <title>Complete genome sequence of Paenibacillus mucilaginosus KNP414.</title>
        <authorList>
            <person name="Wang J."/>
            <person name="Hu S."/>
            <person name="Hu X."/>
            <person name="Zhang B."/>
            <person name="Dong D."/>
            <person name="Zhang S."/>
            <person name="Zhao K."/>
            <person name="Wu D."/>
        </authorList>
    </citation>
    <scope>NUCLEOTIDE SEQUENCE [LARGE SCALE GENOMIC DNA]</scope>
    <source>
        <strain evidence="2">KNP414</strain>
    </source>
</reference>
<dbReference type="Proteomes" id="UP000006620">
    <property type="component" value="Chromosome"/>
</dbReference>
<organism evidence="1 2">
    <name type="scientific">Paenibacillus mucilaginosus (strain KNP414)</name>
    <dbReference type="NCBI Taxonomy" id="1036673"/>
    <lineage>
        <taxon>Bacteria</taxon>
        <taxon>Bacillati</taxon>
        <taxon>Bacillota</taxon>
        <taxon>Bacilli</taxon>
        <taxon>Bacillales</taxon>
        <taxon>Paenibacillaceae</taxon>
        <taxon>Paenibacillus</taxon>
    </lineage>
</organism>
<reference evidence="1 2" key="2">
    <citation type="journal article" date="2013" name="Genome Announc.">
        <title>Genome Sequence of Growth-Improving Paenibacillus mucilaginosus Strain KNP414.</title>
        <authorList>
            <person name="Lu J.J."/>
            <person name="Wang J.F."/>
            <person name="Hu X.F."/>
        </authorList>
    </citation>
    <scope>NUCLEOTIDE SEQUENCE [LARGE SCALE GENOMIC DNA]</scope>
    <source>
        <strain evidence="1 2">KNP414</strain>
    </source>
</reference>
<evidence type="ECO:0000313" key="2">
    <source>
        <dbReference type="Proteomes" id="UP000006620"/>
    </source>
</evidence>